<reference evidence="1 2" key="2">
    <citation type="journal article" date="2022" name="Mol. Ecol. Resour.">
        <title>The genomes of chicory, endive, great burdock and yacon provide insights into Asteraceae paleo-polyploidization history and plant inulin production.</title>
        <authorList>
            <person name="Fan W."/>
            <person name="Wang S."/>
            <person name="Wang H."/>
            <person name="Wang A."/>
            <person name="Jiang F."/>
            <person name="Liu H."/>
            <person name="Zhao H."/>
            <person name="Xu D."/>
            <person name="Zhang Y."/>
        </authorList>
    </citation>
    <scope>NUCLEOTIDE SEQUENCE [LARGE SCALE GENOMIC DNA]</scope>
    <source>
        <strain evidence="2">cv. Yunnan</strain>
        <tissue evidence="1">Leaves</tissue>
    </source>
</reference>
<gene>
    <name evidence="1" type="ORF">L1987_29323</name>
</gene>
<accession>A0ACB9HZ63</accession>
<evidence type="ECO:0000313" key="2">
    <source>
        <dbReference type="Proteomes" id="UP001056120"/>
    </source>
</evidence>
<dbReference type="Proteomes" id="UP001056120">
    <property type="component" value="Linkage Group LG10"/>
</dbReference>
<proteinExistence type="predicted"/>
<reference evidence="2" key="1">
    <citation type="journal article" date="2022" name="Mol. Ecol. Resour.">
        <title>The genomes of chicory, endive, great burdock and yacon provide insights into Asteraceae palaeo-polyploidization history and plant inulin production.</title>
        <authorList>
            <person name="Fan W."/>
            <person name="Wang S."/>
            <person name="Wang H."/>
            <person name="Wang A."/>
            <person name="Jiang F."/>
            <person name="Liu H."/>
            <person name="Zhao H."/>
            <person name="Xu D."/>
            <person name="Zhang Y."/>
        </authorList>
    </citation>
    <scope>NUCLEOTIDE SEQUENCE [LARGE SCALE GENOMIC DNA]</scope>
    <source>
        <strain evidence="2">cv. Yunnan</strain>
    </source>
</reference>
<dbReference type="EMBL" id="CM042027">
    <property type="protein sequence ID" value="KAI3801219.1"/>
    <property type="molecule type" value="Genomic_DNA"/>
</dbReference>
<organism evidence="1 2">
    <name type="scientific">Smallanthus sonchifolius</name>
    <dbReference type="NCBI Taxonomy" id="185202"/>
    <lineage>
        <taxon>Eukaryota</taxon>
        <taxon>Viridiplantae</taxon>
        <taxon>Streptophyta</taxon>
        <taxon>Embryophyta</taxon>
        <taxon>Tracheophyta</taxon>
        <taxon>Spermatophyta</taxon>
        <taxon>Magnoliopsida</taxon>
        <taxon>eudicotyledons</taxon>
        <taxon>Gunneridae</taxon>
        <taxon>Pentapetalae</taxon>
        <taxon>asterids</taxon>
        <taxon>campanulids</taxon>
        <taxon>Asterales</taxon>
        <taxon>Asteraceae</taxon>
        <taxon>Asteroideae</taxon>
        <taxon>Heliantheae alliance</taxon>
        <taxon>Millerieae</taxon>
        <taxon>Smallanthus</taxon>
    </lineage>
</organism>
<name>A0ACB9HZ63_9ASTR</name>
<evidence type="ECO:0000313" key="1">
    <source>
        <dbReference type="EMBL" id="KAI3801219.1"/>
    </source>
</evidence>
<protein>
    <submittedName>
        <fullName evidence="1">Uncharacterized protein</fullName>
    </submittedName>
</protein>
<keyword evidence="2" id="KW-1185">Reference proteome</keyword>
<comment type="caution">
    <text evidence="1">The sequence shown here is derived from an EMBL/GenBank/DDBJ whole genome shotgun (WGS) entry which is preliminary data.</text>
</comment>
<sequence>MKQLLVRFVSQWGLFRSKTDSQNLVIGISSFDGLPPPVTTSMSFTGSSAIGIDGGRFLVKLQTSIAG</sequence>